<accession>A0A1G4JDP2</accession>
<dbReference type="GO" id="GO:0008409">
    <property type="term" value="F:5'-3' exonuclease activity"/>
    <property type="evidence" value="ECO:0007669"/>
    <property type="project" value="TreeGrafter"/>
</dbReference>
<dbReference type="GO" id="GO:0006281">
    <property type="term" value="P:DNA repair"/>
    <property type="evidence" value="ECO:0007669"/>
    <property type="project" value="UniProtKB-ARBA"/>
</dbReference>
<evidence type="ECO:0000256" key="3">
    <source>
        <dbReference type="SAM" id="MobiDB-lite"/>
    </source>
</evidence>
<reference evidence="7" key="1">
    <citation type="submission" date="2016-03" db="EMBL/GenBank/DDBJ databases">
        <authorList>
            <person name="Devillers Hugo."/>
        </authorList>
    </citation>
    <scope>NUCLEOTIDE SEQUENCE [LARGE SCALE GENOMIC DNA]</scope>
</reference>
<dbReference type="SMART" id="SM00485">
    <property type="entry name" value="XPGN"/>
    <property type="match status" value="1"/>
</dbReference>
<dbReference type="PRINTS" id="PR00853">
    <property type="entry name" value="XPGRADSUPER"/>
</dbReference>
<dbReference type="Pfam" id="PF00867">
    <property type="entry name" value="XPG_I"/>
    <property type="match status" value="1"/>
</dbReference>
<dbReference type="InterPro" id="IPR006084">
    <property type="entry name" value="XPG/Rad2"/>
</dbReference>
<dbReference type="InterPro" id="IPR006086">
    <property type="entry name" value="XPG-I_dom"/>
</dbReference>
<dbReference type="Proteomes" id="UP000189911">
    <property type="component" value="Chromosome D"/>
</dbReference>
<sequence length="678" mass="77029">MGVPAFWDIIKGHSSIRRIPFKQFVIDHRTTHGKSPRLAIDAFAWLFECGFILGENENLNEKGYKTDALAIVTLLKRINLLLSLDVTFILVFDGPMKPDFKNRSKLKTRIATEEEDAPIKEGFLTSCNQHLKQHESGVPCSSATYEAEGQDGVSVAKRLLSALNISWIDACGEGEAECARLQVRHLVDYVVSNDSDAFVFGANKVLRNMSKFWEDLPASYGSPMKKKDHKEIFVTVVDIGKITGWNQDQIVLYYVLLGADYSQGVRGLGSKKSAILAQLKEPDLALQLMTIFSKQTSCPEIIRERYLKFQRQVFEICQSQSKVLFGRRYFSSSGVEAFQGWPSELAIMHYLYPVLSPEVNTQKLIGNYANVSGSLKVDAHNFRDLFQLLRDFELKRITNLRSWFHEMSHTTFMLKELLYNVRTHEEQTKSMKITDEWSANVCHDKFRIEYWRVRYNSFLTGVEEPKAVEESESSGDGIDVLIKGGHDKVTSLTRKQLERTAHKYMTSIPKALVPDSHILVMNYRLEKRKVWERSPSKKQKSSRKSSPQKNTLDDFLKSHASPKKNEEAVSISTDVLPTRRKLFVDDVSDCGESTFSQLADSSSLILVSEKDCESSGLHASPKRNLDVLFDHQDVDSDTEAAKSPMKRRTISGIHETTSLRAPRLLPDNYVDLTIDNET</sequence>
<dbReference type="PANTHER" id="PTHR11081">
    <property type="entry name" value="FLAP ENDONUCLEASE FAMILY MEMBER"/>
    <property type="match status" value="1"/>
</dbReference>
<dbReference type="GO" id="GO:0017108">
    <property type="term" value="F:5'-flap endonuclease activity"/>
    <property type="evidence" value="ECO:0007669"/>
    <property type="project" value="TreeGrafter"/>
</dbReference>
<proteinExistence type="predicted"/>
<protein>
    <submittedName>
        <fullName evidence="6">LANO_0D01332g1_1</fullName>
    </submittedName>
</protein>
<dbReference type="GO" id="GO:0005737">
    <property type="term" value="C:cytoplasm"/>
    <property type="evidence" value="ECO:0007669"/>
    <property type="project" value="TreeGrafter"/>
</dbReference>
<dbReference type="OrthoDB" id="2959108at2759"/>
<keyword evidence="2" id="KW-0378">Hydrolase</keyword>
<evidence type="ECO:0000256" key="2">
    <source>
        <dbReference type="ARBA" id="ARBA00022801"/>
    </source>
</evidence>
<evidence type="ECO:0000313" key="7">
    <source>
        <dbReference type="Proteomes" id="UP000189911"/>
    </source>
</evidence>
<keyword evidence="7" id="KW-1185">Reference proteome</keyword>
<dbReference type="InterPro" id="IPR029060">
    <property type="entry name" value="PIN-like_dom_sf"/>
</dbReference>
<dbReference type="InterPro" id="IPR006085">
    <property type="entry name" value="XPG_DNA_repair_N"/>
</dbReference>
<evidence type="ECO:0000259" key="5">
    <source>
        <dbReference type="SMART" id="SM00485"/>
    </source>
</evidence>
<dbReference type="PANTHER" id="PTHR11081:SF72">
    <property type="entry name" value="HOLLIDAY JUNCTION RESOLVASE YEN1"/>
    <property type="match status" value="1"/>
</dbReference>
<dbReference type="AlphaFoldDB" id="A0A1G4JDP2"/>
<evidence type="ECO:0000259" key="4">
    <source>
        <dbReference type="SMART" id="SM00484"/>
    </source>
</evidence>
<feature type="region of interest" description="Disordered" evidence="3">
    <location>
        <begin position="531"/>
        <end position="570"/>
    </location>
</feature>
<evidence type="ECO:0000256" key="1">
    <source>
        <dbReference type="ARBA" id="ARBA00022722"/>
    </source>
</evidence>
<feature type="domain" description="XPG N-terminal" evidence="5">
    <location>
        <begin position="1"/>
        <end position="123"/>
    </location>
</feature>
<organism evidence="6 7">
    <name type="scientific">Lachancea nothofagi CBS 11611</name>
    <dbReference type="NCBI Taxonomy" id="1266666"/>
    <lineage>
        <taxon>Eukaryota</taxon>
        <taxon>Fungi</taxon>
        <taxon>Dikarya</taxon>
        <taxon>Ascomycota</taxon>
        <taxon>Saccharomycotina</taxon>
        <taxon>Saccharomycetes</taxon>
        <taxon>Saccharomycetales</taxon>
        <taxon>Saccharomycetaceae</taxon>
        <taxon>Lachancea</taxon>
    </lineage>
</organism>
<evidence type="ECO:0000313" key="6">
    <source>
        <dbReference type="EMBL" id="SCU88178.1"/>
    </source>
</evidence>
<name>A0A1G4JDP2_9SACH</name>
<dbReference type="EMBL" id="LT598448">
    <property type="protein sequence ID" value="SCU88178.1"/>
    <property type="molecule type" value="Genomic_DNA"/>
</dbReference>
<keyword evidence="1" id="KW-0540">Nuclease</keyword>
<gene>
    <name evidence="6" type="ORF">LANO_0D01332G</name>
</gene>
<dbReference type="InterPro" id="IPR036279">
    <property type="entry name" value="5-3_exonuclease_C_sf"/>
</dbReference>
<dbReference type="CDD" id="cd09870">
    <property type="entry name" value="PIN_YEN1"/>
    <property type="match status" value="1"/>
</dbReference>
<dbReference type="GO" id="GO:0005634">
    <property type="term" value="C:nucleus"/>
    <property type="evidence" value="ECO:0007669"/>
    <property type="project" value="TreeGrafter"/>
</dbReference>
<dbReference type="SMART" id="SM00484">
    <property type="entry name" value="XPGI"/>
    <property type="match status" value="1"/>
</dbReference>
<feature type="domain" description="XPG-I" evidence="4">
    <location>
        <begin position="161"/>
        <end position="239"/>
    </location>
</feature>
<dbReference type="SUPFAM" id="SSF88723">
    <property type="entry name" value="PIN domain-like"/>
    <property type="match status" value="1"/>
</dbReference>
<dbReference type="SUPFAM" id="SSF47807">
    <property type="entry name" value="5' to 3' exonuclease, C-terminal subdomain"/>
    <property type="match status" value="1"/>
</dbReference>
<feature type="compositionally biased region" description="Basic and acidic residues" evidence="3">
    <location>
        <begin position="551"/>
        <end position="567"/>
    </location>
</feature>
<dbReference type="Pfam" id="PF00752">
    <property type="entry name" value="XPG_N"/>
    <property type="match status" value="1"/>
</dbReference>
<dbReference type="Gene3D" id="3.40.50.1010">
    <property type="entry name" value="5'-nuclease"/>
    <property type="match status" value="1"/>
</dbReference>